<feature type="region of interest" description="Disordered" evidence="1">
    <location>
        <begin position="1"/>
        <end position="127"/>
    </location>
</feature>
<dbReference type="Proteomes" id="UP000005940">
    <property type="component" value="Chromosome"/>
</dbReference>
<reference evidence="3 4" key="1">
    <citation type="journal article" date="2012" name="J. Bacteriol.">
        <title>Draft genome of Streptomyces tsukubaensis NRRL 18488, the producer of the clinically important immunosuppressant tacrolimus (FK506).</title>
        <authorList>
            <person name="Barreiro C."/>
            <person name="Prieto C."/>
            <person name="Sola-Landa A."/>
            <person name="Solera E."/>
            <person name="Martinez-Castro M."/>
            <person name="Perez-Redondo R."/>
            <person name="Garcia-Estrada C."/>
            <person name="Aparicio J.F."/>
            <person name="Fernandez-Martinez L.T."/>
            <person name="Santos-Aberturas J."/>
            <person name="Salehi-Najafabadi Z."/>
            <person name="Rodriguez-Garcia A."/>
            <person name="Tauch A."/>
            <person name="Martin J.F."/>
        </authorList>
    </citation>
    <scope>NUCLEOTIDE SEQUENCE [LARGE SCALE GENOMIC DNA]</scope>
    <source>
        <strain evidence="4">DSM 42081 / NBRC 108919 / NRRL 18488 / 9993</strain>
    </source>
</reference>
<keyword evidence="3" id="KW-0067">ATP-binding</keyword>
<dbReference type="Pfam" id="PF14490">
    <property type="entry name" value="HHH_RecD2"/>
    <property type="match status" value="1"/>
</dbReference>
<feature type="compositionally biased region" description="Basic and acidic residues" evidence="1">
    <location>
        <begin position="42"/>
        <end position="58"/>
    </location>
</feature>
<accession>A0A7G3UM96</accession>
<feature type="region of interest" description="Disordered" evidence="1">
    <location>
        <begin position="337"/>
        <end position="379"/>
    </location>
</feature>
<evidence type="ECO:0000259" key="2">
    <source>
        <dbReference type="Pfam" id="PF14490"/>
    </source>
</evidence>
<dbReference type="InterPro" id="IPR027417">
    <property type="entry name" value="P-loop_NTPase"/>
</dbReference>
<feature type="compositionally biased region" description="Acidic residues" evidence="1">
    <location>
        <begin position="366"/>
        <end position="376"/>
    </location>
</feature>
<feature type="region of interest" description="Disordered" evidence="1">
    <location>
        <begin position="182"/>
        <end position="207"/>
    </location>
</feature>
<dbReference type="SUPFAM" id="SSF52540">
    <property type="entry name" value="P-loop containing nucleoside triphosphate hydrolases"/>
    <property type="match status" value="1"/>
</dbReference>
<feature type="compositionally biased region" description="Low complexity" evidence="1">
    <location>
        <begin position="182"/>
        <end position="194"/>
    </location>
</feature>
<evidence type="ECO:0000313" key="3">
    <source>
        <dbReference type="EMBL" id="QKM70525.1"/>
    </source>
</evidence>
<gene>
    <name evidence="3" type="ORF">STSU_028700</name>
</gene>
<dbReference type="RefSeq" id="WP_130585435.1">
    <property type="nucleotide sequence ID" value="NZ_CP029159.1"/>
</dbReference>
<evidence type="ECO:0000313" key="4">
    <source>
        <dbReference type="Proteomes" id="UP000005940"/>
    </source>
</evidence>
<protein>
    <submittedName>
        <fullName evidence="3">DNA helicase RecD</fullName>
    </submittedName>
</protein>
<dbReference type="Gene3D" id="3.40.50.300">
    <property type="entry name" value="P-loop containing nucleotide triphosphate hydrolases"/>
    <property type="match status" value="2"/>
</dbReference>
<keyword evidence="4" id="KW-1185">Reference proteome</keyword>
<dbReference type="GO" id="GO:0004386">
    <property type="term" value="F:helicase activity"/>
    <property type="evidence" value="ECO:0007669"/>
    <property type="project" value="UniProtKB-KW"/>
</dbReference>
<keyword evidence="3" id="KW-0378">Hydrolase</keyword>
<dbReference type="InterPro" id="IPR029493">
    <property type="entry name" value="RecD2-like_HHH"/>
</dbReference>
<organism evidence="3 4">
    <name type="scientific">Streptomyces tsukubensis (strain DSM 42081 / NBRC 108919 / NRRL 18488 / 9993)</name>
    <dbReference type="NCBI Taxonomy" id="1114943"/>
    <lineage>
        <taxon>Bacteria</taxon>
        <taxon>Bacillati</taxon>
        <taxon>Actinomycetota</taxon>
        <taxon>Actinomycetes</taxon>
        <taxon>Kitasatosporales</taxon>
        <taxon>Streptomycetaceae</taxon>
        <taxon>Streptomyces</taxon>
    </lineage>
</organism>
<dbReference type="EMBL" id="CP029159">
    <property type="protein sequence ID" value="QKM70525.1"/>
    <property type="molecule type" value="Genomic_DNA"/>
</dbReference>
<dbReference type="Gene3D" id="2.30.30.940">
    <property type="match status" value="1"/>
</dbReference>
<feature type="domain" description="ATP-dependent RecD2 DNA helicase-like helix-hairpin-helix" evidence="2">
    <location>
        <begin position="220"/>
        <end position="303"/>
    </location>
</feature>
<sequence>MTAPSRGPHPEPPADAEGREPEAAEDRSAAGSGVPGETPAAEGREVRTADPDGAREESAPDAPDVSGSASEGPEASVASEKQPSEPGSEAEPDGSPEDPPAAEGGNSGNGDGGREAGQLSEAQAELAAQRELRAKIAQRKAERAGPVTAGERLSGSAAELLAAVRAVERGEKSGSAFFPAAAAAARPVETAPPRVTGPRPAPEAPAVVAGPAPEAVAAVRAVLARGRASEESAPAVVEALGERAAAVLQEDPWRLLAVPGVGPEQADSFAQVLLAGDCGPGDPRRTAALIVRELERAALRGDTAVPSSAVLAALAGRAVPDPDEALERAVADGVALAFPTDPADPADPTGPAGAVHETGAAPAGEGTEDPDGDEEAPTGPVLLSLDRYALAEESLADGLARLARSGPDTRWESVAEPTELTRALAAHGLVLHTGGEAARAEPAALAGAARSLGLTAVVAVHSEQAARALGPEAVTVAALLAGAAGPGRDEDGAWALDLLVVLDAPRLGVEPAAVLVESLPDGARLVLGGDPGQLGPAGAGDVFTDLLASGVCPRIASRIPDPGPVGELVSGIGVGELNQVEAPGKEVVIVPVRDAGEAVHRTVQLVADSIPRAIGVPADRTQVITVAHHGSAGTRALNTALKARLNPGPGRFGGYDPGDRIAYTPAPGRTVPGTVVSADAAGLRLDCEGTAVTVARDRVGATLRHGWALTAHQAAALRWPAAVVVLPGDAVDALSRPWVYTAFGRAERHLSVVHGAEAALPAAVATIPGVPRTTRLRSLLTALLSASGGQEA</sequence>
<dbReference type="Pfam" id="PF13604">
    <property type="entry name" value="AAA_30"/>
    <property type="match status" value="1"/>
</dbReference>
<keyword evidence="3" id="KW-0547">Nucleotide-binding</keyword>
<feature type="compositionally biased region" description="Basic and acidic residues" evidence="1">
    <location>
        <begin position="16"/>
        <end position="28"/>
    </location>
</feature>
<proteinExistence type="predicted"/>
<dbReference type="AlphaFoldDB" id="A0A7G3UM96"/>
<feature type="compositionally biased region" description="Low complexity" evidence="1">
    <location>
        <begin position="339"/>
        <end position="354"/>
    </location>
</feature>
<name>A0A7G3UM96_STRT9</name>
<feature type="compositionally biased region" description="Low complexity" evidence="1">
    <location>
        <begin position="116"/>
        <end position="127"/>
    </location>
</feature>
<evidence type="ECO:0000256" key="1">
    <source>
        <dbReference type="SAM" id="MobiDB-lite"/>
    </source>
</evidence>
<keyword evidence="3" id="KW-0347">Helicase</keyword>